<dbReference type="PANTHER" id="PTHR15071:SF0">
    <property type="entry name" value="MANNOSE 6-PHOSPHATE RECEPTOR-LIKE PROTEIN 1"/>
    <property type="match status" value="1"/>
</dbReference>
<accession>A0A3S1HMI0</accession>
<keyword evidence="9" id="KW-1185">Reference proteome</keyword>
<evidence type="ECO:0000256" key="6">
    <source>
        <dbReference type="SAM" id="Phobius"/>
    </source>
</evidence>
<feature type="signal peptide" evidence="7">
    <location>
        <begin position="1"/>
        <end position="25"/>
    </location>
</feature>
<evidence type="ECO:0000256" key="1">
    <source>
        <dbReference type="ARBA" id="ARBA00004167"/>
    </source>
</evidence>
<evidence type="ECO:0000256" key="2">
    <source>
        <dbReference type="ARBA" id="ARBA00022692"/>
    </source>
</evidence>
<gene>
    <name evidence="8" type="ORF">EGW08_009786</name>
</gene>
<evidence type="ECO:0000313" key="9">
    <source>
        <dbReference type="Proteomes" id="UP000271974"/>
    </source>
</evidence>
<feature type="chain" id="PRO_5018685845" description="Cation-dependent mannose-6-phosphate receptor" evidence="7">
    <location>
        <begin position="26"/>
        <end position="243"/>
    </location>
</feature>
<comment type="caution">
    <text evidence="8">The sequence shown here is derived from an EMBL/GenBank/DDBJ whole genome shotgun (WGS) entry which is preliminary data.</text>
</comment>
<evidence type="ECO:0000256" key="3">
    <source>
        <dbReference type="ARBA" id="ARBA00022729"/>
    </source>
</evidence>
<keyword evidence="5 6" id="KW-0472">Membrane</keyword>
<dbReference type="AlphaFoldDB" id="A0A3S1HMI0"/>
<name>A0A3S1HMI0_ELYCH</name>
<organism evidence="8 9">
    <name type="scientific">Elysia chlorotica</name>
    <name type="common">Eastern emerald elysia</name>
    <name type="synonym">Sea slug</name>
    <dbReference type="NCBI Taxonomy" id="188477"/>
    <lineage>
        <taxon>Eukaryota</taxon>
        <taxon>Metazoa</taxon>
        <taxon>Spiralia</taxon>
        <taxon>Lophotrochozoa</taxon>
        <taxon>Mollusca</taxon>
        <taxon>Gastropoda</taxon>
        <taxon>Heterobranchia</taxon>
        <taxon>Euthyneura</taxon>
        <taxon>Panpulmonata</taxon>
        <taxon>Sacoglossa</taxon>
        <taxon>Placobranchoidea</taxon>
        <taxon>Plakobranchidae</taxon>
        <taxon>Elysia</taxon>
    </lineage>
</organism>
<dbReference type="PANTHER" id="PTHR15071">
    <property type="entry name" value="MANNOSE-6-PHOSPHATE RECEPTOR FAMILY MEMBER"/>
    <property type="match status" value="1"/>
</dbReference>
<keyword evidence="2 6" id="KW-0812">Transmembrane</keyword>
<keyword evidence="3 7" id="KW-0732">Signal</keyword>
<proteinExistence type="predicted"/>
<dbReference type="InterPro" id="IPR018939">
    <property type="entry name" value="Autophagy-rel_prot_27"/>
</dbReference>
<comment type="subcellular location">
    <subcellularLocation>
        <location evidence="1">Membrane</location>
        <topology evidence="1">Single-pass membrane protein</topology>
    </subcellularLocation>
</comment>
<dbReference type="GO" id="GO:0000139">
    <property type="term" value="C:Golgi membrane"/>
    <property type="evidence" value="ECO:0007669"/>
    <property type="project" value="UniProtKB-SubCell"/>
</dbReference>
<dbReference type="OrthoDB" id="29460at2759"/>
<feature type="transmembrane region" description="Helical" evidence="6">
    <location>
        <begin position="179"/>
        <end position="202"/>
    </location>
</feature>
<dbReference type="Proteomes" id="UP000271974">
    <property type="component" value="Unassembled WGS sequence"/>
</dbReference>
<evidence type="ECO:0000256" key="4">
    <source>
        <dbReference type="ARBA" id="ARBA00022989"/>
    </source>
</evidence>
<reference evidence="8 9" key="1">
    <citation type="submission" date="2019-01" db="EMBL/GenBank/DDBJ databases">
        <title>A draft genome assembly of the solar-powered sea slug Elysia chlorotica.</title>
        <authorList>
            <person name="Cai H."/>
            <person name="Li Q."/>
            <person name="Fang X."/>
            <person name="Li J."/>
            <person name="Curtis N.E."/>
            <person name="Altenburger A."/>
            <person name="Shibata T."/>
            <person name="Feng M."/>
            <person name="Maeda T."/>
            <person name="Schwartz J.A."/>
            <person name="Shigenobu S."/>
            <person name="Lundholm N."/>
            <person name="Nishiyama T."/>
            <person name="Yang H."/>
            <person name="Hasebe M."/>
            <person name="Li S."/>
            <person name="Pierce S.K."/>
            <person name="Wang J."/>
        </authorList>
    </citation>
    <scope>NUCLEOTIDE SEQUENCE [LARGE SCALE GENOMIC DNA]</scope>
    <source>
        <strain evidence="8">EC2010</strain>
        <tissue evidence="8">Whole organism of an adult</tissue>
    </source>
</reference>
<evidence type="ECO:0000313" key="8">
    <source>
        <dbReference type="EMBL" id="RUS82440.1"/>
    </source>
</evidence>
<evidence type="ECO:0008006" key="10">
    <source>
        <dbReference type="Google" id="ProtNLM"/>
    </source>
</evidence>
<evidence type="ECO:0000256" key="5">
    <source>
        <dbReference type="ARBA" id="ARBA00023136"/>
    </source>
</evidence>
<evidence type="ECO:0000256" key="7">
    <source>
        <dbReference type="SAM" id="SignalP"/>
    </source>
</evidence>
<dbReference type="Pfam" id="PF09451">
    <property type="entry name" value="ATG27"/>
    <property type="match status" value="1"/>
</dbReference>
<protein>
    <recommendedName>
        <fullName evidence="10">Cation-dependent mannose-6-phosphate receptor</fullName>
    </recommendedName>
</protein>
<dbReference type="EMBL" id="RQTK01000286">
    <property type="protein sequence ID" value="RUS82440.1"/>
    <property type="molecule type" value="Genomic_DNA"/>
</dbReference>
<dbReference type="GO" id="GO:0005802">
    <property type="term" value="C:trans-Golgi network"/>
    <property type="evidence" value="ECO:0007669"/>
    <property type="project" value="TreeGrafter"/>
</dbReference>
<keyword evidence="4 6" id="KW-1133">Transmembrane helix</keyword>
<sequence length="243" mass="26520">MTLWWTTTPMVTAVCILSLTSLSRAQEQIQKCTYSSEACGCETEKGYINLKKFESKPLYVLDPVQYTEYHWNPCKDFKMGKIESACIQHLLNGDEYDCGSHSSTKSSVEQGNAVFSMVSSDRKRTSKVTCVCKKYAVDDFAFSGEYPSTVYGFQLSGDSCCPEAVPPSSSSTGLSPGSILLIAFLVLVVVYILVGVGIQIGVRKAKGIESLPNVSFWSALPGLIKDGVGFTLTCGKKSEYNKI</sequence>